<dbReference type="EMBL" id="CP119917">
    <property type="protein sequence ID" value="WFD14784.1"/>
    <property type="molecule type" value="Genomic_DNA"/>
</dbReference>
<keyword evidence="6" id="KW-0072">Autophagy</keyword>
<dbReference type="SMART" id="SM00312">
    <property type="entry name" value="PX"/>
    <property type="match status" value="1"/>
</dbReference>
<feature type="region of interest" description="Disordered" evidence="10">
    <location>
        <begin position="332"/>
        <end position="375"/>
    </location>
</feature>
<evidence type="ECO:0000256" key="4">
    <source>
        <dbReference type="ARBA" id="ARBA00022753"/>
    </source>
</evidence>
<evidence type="ECO:0000256" key="7">
    <source>
        <dbReference type="ARBA" id="ARBA00023121"/>
    </source>
</evidence>
<feature type="coiled-coil region" evidence="9">
    <location>
        <begin position="299"/>
        <end position="329"/>
    </location>
</feature>
<dbReference type="GO" id="GO:0010008">
    <property type="term" value="C:endosome membrane"/>
    <property type="evidence" value="ECO:0007669"/>
    <property type="project" value="UniProtKB-SubCell"/>
</dbReference>
<dbReference type="SUPFAM" id="SSF64268">
    <property type="entry name" value="PX domain"/>
    <property type="match status" value="1"/>
</dbReference>
<keyword evidence="3" id="KW-0813">Transport</keyword>
<evidence type="ECO:0000256" key="3">
    <source>
        <dbReference type="ARBA" id="ARBA00022448"/>
    </source>
</evidence>
<evidence type="ECO:0000256" key="9">
    <source>
        <dbReference type="SAM" id="Coils"/>
    </source>
</evidence>
<accession>A0AAJ6CJ42</accession>
<dbReference type="AlphaFoldDB" id="A0AAJ6CJ42"/>
<keyword evidence="7" id="KW-0446">Lipid-binding</keyword>
<feature type="compositionally biased region" description="Basic and acidic residues" evidence="10">
    <location>
        <begin position="14"/>
        <end position="25"/>
    </location>
</feature>
<dbReference type="PROSITE" id="PS50195">
    <property type="entry name" value="PX"/>
    <property type="match status" value="1"/>
</dbReference>
<dbReference type="InterPro" id="IPR001683">
    <property type="entry name" value="PX_dom"/>
</dbReference>
<feature type="domain" description="PX" evidence="11">
    <location>
        <begin position="17"/>
        <end position="136"/>
    </location>
</feature>
<dbReference type="GO" id="GO:0042147">
    <property type="term" value="P:retrograde transport, endosome to Golgi"/>
    <property type="evidence" value="ECO:0007669"/>
    <property type="project" value="InterPro"/>
</dbReference>
<evidence type="ECO:0000256" key="6">
    <source>
        <dbReference type="ARBA" id="ARBA00023006"/>
    </source>
</evidence>
<dbReference type="GO" id="GO:0015031">
    <property type="term" value="P:protein transport"/>
    <property type="evidence" value="ECO:0007669"/>
    <property type="project" value="UniProtKB-KW"/>
</dbReference>
<evidence type="ECO:0000259" key="11">
    <source>
        <dbReference type="PROSITE" id="PS50195"/>
    </source>
</evidence>
<dbReference type="GO" id="GO:0006914">
    <property type="term" value="P:autophagy"/>
    <property type="evidence" value="ECO:0007669"/>
    <property type="project" value="UniProtKB-KW"/>
</dbReference>
<reference evidence="12 13" key="1">
    <citation type="submission" date="2023-03" db="EMBL/GenBank/DDBJ databases">
        <title>Mating type loci evolution in Malassezia.</title>
        <authorList>
            <person name="Coelho M.A."/>
        </authorList>
    </citation>
    <scope>NUCLEOTIDE SEQUENCE [LARGE SCALE GENOMIC DNA]</scope>
    <source>
        <strain evidence="12 13">CBS 13387</strain>
    </source>
</reference>
<evidence type="ECO:0000256" key="2">
    <source>
        <dbReference type="ARBA" id="ARBA00010883"/>
    </source>
</evidence>
<dbReference type="CDD" id="cd06867">
    <property type="entry name" value="PX_SNX41_42"/>
    <property type="match status" value="1"/>
</dbReference>
<keyword evidence="5" id="KW-0653">Protein transport</keyword>
<keyword evidence="4" id="KW-0967">Endosome</keyword>
<keyword evidence="9" id="KW-0175">Coiled coil</keyword>
<keyword evidence="8" id="KW-0472">Membrane</keyword>
<sequence>MTDDGPRASLSLHHGAEDAHSHIRITDAMPSTESSKSSYIVYLISSPGHEAKRRYSDFEALREALEKLHPTLIIPPIPSKHSILDYATKQGRAKNDPAIIARRKRMLERFLQRLDTHPVLSIDVVFRRFLEARYSWHEIAHTPPLSTLPKSNLNAPPQHPSHPDIPACYAFLPTPTAPIKLHTPDAHFLDAEGFTHRFESFMASTMEPSHRRLVHRWRDIAADYADLGALLNAQSLAEQTQLAPAIESTGKAADTTYVALSDMLHDWDALVSEPIHEYTQYASILSRLLRWRHLKHQQYEMAQDMLESKSQHLAECEREEAEAARLSKALETGGTSLLDGRRTQAPMSSVYGQAAESDAEDEVPSPAEATEPCTDDDLTSMWARKAASPHTPPAAPQQRGFLGALTNRFAHVVDLDPNRTRQNAISRLREEVLHEAIEYTAQDLAYANKTIQASLDRFQRIKVQDMKQLMLDLARMQRAYCSKSLDAWREARDQIEHIDDATWEHMPAARLSASTHDRT</sequence>
<feature type="region of interest" description="Disordered" evidence="10">
    <location>
        <begin position="1"/>
        <end position="30"/>
    </location>
</feature>
<dbReference type="InterPro" id="IPR044106">
    <property type="entry name" value="PX_Snx41/Atg20"/>
</dbReference>
<keyword evidence="13" id="KW-1185">Reference proteome</keyword>
<evidence type="ECO:0000256" key="5">
    <source>
        <dbReference type="ARBA" id="ARBA00022927"/>
    </source>
</evidence>
<dbReference type="Gene3D" id="1.20.1270.60">
    <property type="entry name" value="Arfaptin homology (AH) domain/BAR domain"/>
    <property type="match status" value="2"/>
</dbReference>
<dbReference type="InterPro" id="IPR036871">
    <property type="entry name" value="PX_dom_sf"/>
</dbReference>
<organism evidence="12 13">
    <name type="scientific">Malassezia arunalokei</name>
    <dbReference type="NCBI Taxonomy" id="1514897"/>
    <lineage>
        <taxon>Eukaryota</taxon>
        <taxon>Fungi</taxon>
        <taxon>Dikarya</taxon>
        <taxon>Basidiomycota</taxon>
        <taxon>Ustilaginomycotina</taxon>
        <taxon>Malasseziomycetes</taxon>
        <taxon>Malasseziales</taxon>
        <taxon>Malasseziaceae</taxon>
        <taxon>Malassezia</taxon>
    </lineage>
</organism>
<name>A0AAJ6CJ42_9BASI</name>
<protein>
    <recommendedName>
        <fullName evidence="11">PX domain-containing protein</fullName>
    </recommendedName>
</protein>
<dbReference type="Gene3D" id="3.30.1520.10">
    <property type="entry name" value="Phox-like domain"/>
    <property type="match status" value="1"/>
</dbReference>
<dbReference type="GO" id="GO:0005829">
    <property type="term" value="C:cytosol"/>
    <property type="evidence" value="ECO:0007669"/>
    <property type="project" value="GOC"/>
</dbReference>
<dbReference type="Proteomes" id="UP001217582">
    <property type="component" value="Chromosome 2"/>
</dbReference>
<dbReference type="PANTHER" id="PTHR46979">
    <property type="entry name" value="SORTING NEXIN-41"/>
    <property type="match status" value="1"/>
</dbReference>
<gene>
    <name evidence="12" type="ORF">MARU1_000790</name>
</gene>
<evidence type="ECO:0000256" key="1">
    <source>
        <dbReference type="ARBA" id="ARBA00004481"/>
    </source>
</evidence>
<dbReference type="InterPro" id="IPR051079">
    <property type="entry name" value="Sorting_Nexin_Autophagy"/>
</dbReference>
<evidence type="ECO:0000313" key="13">
    <source>
        <dbReference type="Proteomes" id="UP001217582"/>
    </source>
</evidence>
<comment type="similarity">
    <text evidence="2">Belongs to the sorting nexin family.</text>
</comment>
<dbReference type="Pfam" id="PF00787">
    <property type="entry name" value="PX"/>
    <property type="match status" value="1"/>
</dbReference>
<proteinExistence type="inferred from homology"/>
<evidence type="ECO:0000256" key="10">
    <source>
        <dbReference type="SAM" id="MobiDB-lite"/>
    </source>
</evidence>
<evidence type="ECO:0000313" key="12">
    <source>
        <dbReference type="EMBL" id="WFD14784.1"/>
    </source>
</evidence>
<dbReference type="InterPro" id="IPR027267">
    <property type="entry name" value="AH/BAR_dom_sf"/>
</dbReference>
<dbReference type="PANTHER" id="PTHR46979:SF2">
    <property type="entry name" value="SORTING NEXIN-41"/>
    <property type="match status" value="1"/>
</dbReference>
<dbReference type="GO" id="GO:0035091">
    <property type="term" value="F:phosphatidylinositol binding"/>
    <property type="evidence" value="ECO:0007669"/>
    <property type="project" value="InterPro"/>
</dbReference>
<comment type="subcellular location">
    <subcellularLocation>
        <location evidence="1">Endosome membrane</location>
        <topology evidence="1">Peripheral membrane protein</topology>
    </subcellularLocation>
</comment>
<evidence type="ECO:0000256" key="8">
    <source>
        <dbReference type="ARBA" id="ARBA00023136"/>
    </source>
</evidence>